<dbReference type="EMBL" id="NMUH01000250">
    <property type="protein sequence ID" value="MQL75386.1"/>
    <property type="molecule type" value="Genomic_DNA"/>
</dbReference>
<keyword evidence="2" id="KW-1133">Transmembrane helix</keyword>
<proteinExistence type="inferred from homology"/>
<dbReference type="AlphaFoldDB" id="A0A843TZ45"/>
<feature type="transmembrane region" description="Helical" evidence="2">
    <location>
        <begin position="117"/>
        <end position="137"/>
    </location>
</feature>
<gene>
    <name evidence="3" type="ORF">Taro_007782</name>
</gene>
<dbReference type="PANTHER" id="PTHR10566:SF124">
    <property type="entry name" value="PROTEIN KINASE SUPERFAMILY PROTEIN"/>
    <property type="match status" value="1"/>
</dbReference>
<name>A0A843TZ45_COLES</name>
<comment type="similarity">
    <text evidence="1">Belongs to the protein kinase superfamily. ADCK protein kinase family.</text>
</comment>
<accession>A0A843TZ45</accession>
<evidence type="ECO:0000313" key="3">
    <source>
        <dbReference type="EMBL" id="MQL75386.1"/>
    </source>
</evidence>
<evidence type="ECO:0000256" key="2">
    <source>
        <dbReference type="SAM" id="Phobius"/>
    </source>
</evidence>
<evidence type="ECO:0000256" key="1">
    <source>
        <dbReference type="ARBA" id="ARBA00009670"/>
    </source>
</evidence>
<keyword evidence="4" id="KW-1185">Reference proteome</keyword>
<dbReference type="InterPro" id="IPR050154">
    <property type="entry name" value="UbiB_kinase"/>
</dbReference>
<organism evidence="3 4">
    <name type="scientific">Colocasia esculenta</name>
    <name type="common">Wild taro</name>
    <name type="synonym">Arum esculentum</name>
    <dbReference type="NCBI Taxonomy" id="4460"/>
    <lineage>
        <taxon>Eukaryota</taxon>
        <taxon>Viridiplantae</taxon>
        <taxon>Streptophyta</taxon>
        <taxon>Embryophyta</taxon>
        <taxon>Tracheophyta</taxon>
        <taxon>Spermatophyta</taxon>
        <taxon>Magnoliopsida</taxon>
        <taxon>Liliopsida</taxon>
        <taxon>Araceae</taxon>
        <taxon>Aroideae</taxon>
        <taxon>Colocasieae</taxon>
        <taxon>Colocasia</taxon>
    </lineage>
</organism>
<dbReference type="OrthoDB" id="427480at2759"/>
<dbReference type="PANTHER" id="PTHR10566">
    <property type="entry name" value="CHAPERONE-ACTIVITY OF BC1 COMPLEX CABC1 -RELATED"/>
    <property type="match status" value="1"/>
</dbReference>
<dbReference type="Proteomes" id="UP000652761">
    <property type="component" value="Unassembled WGS sequence"/>
</dbReference>
<comment type="caution">
    <text evidence="3">The sequence shown here is derived from an EMBL/GenBank/DDBJ whole genome shotgun (WGS) entry which is preliminary data.</text>
</comment>
<reference evidence="3" key="1">
    <citation type="submission" date="2017-07" db="EMBL/GenBank/DDBJ databases">
        <title>Taro Niue Genome Assembly and Annotation.</title>
        <authorList>
            <person name="Atibalentja N."/>
            <person name="Keating K."/>
            <person name="Fields C.J."/>
        </authorList>
    </citation>
    <scope>NUCLEOTIDE SEQUENCE</scope>
    <source>
        <strain evidence="3">Niue_2</strain>
        <tissue evidence="3">Leaf</tissue>
    </source>
</reference>
<keyword evidence="2" id="KW-0472">Membrane</keyword>
<keyword evidence="2" id="KW-0812">Transmembrane</keyword>
<protein>
    <submittedName>
        <fullName evidence="3">Uncharacterized protein</fullName>
    </submittedName>
</protein>
<evidence type="ECO:0000313" key="4">
    <source>
        <dbReference type="Proteomes" id="UP000652761"/>
    </source>
</evidence>
<sequence length="166" mass="19237">MRNALSKVLLDVPRRASSPLRSLSCSYSAFQDAGTILIRGQINTELRSWKRTNWLSQDLLLQRLFSTGFTSVHGERPSAEYAKLRKESLESEFGTILGAYSSKTLFAYYRFGPFLALYRAATIFFQVAKLTIWHFFLQDIHGRAIKFRETLIRLGPFYIKRKQDDK</sequence>